<keyword evidence="10 11" id="KW-0449">Lipoprotein</keyword>
<dbReference type="InterPro" id="IPR023058">
    <property type="entry name" value="PPIase_PpiC_CS"/>
</dbReference>
<feature type="compositionally biased region" description="Basic and acidic residues" evidence="12">
    <location>
        <begin position="293"/>
        <end position="302"/>
    </location>
</feature>
<name>A0ABZ2N876_9BACI</name>
<dbReference type="EMBL" id="CP147404">
    <property type="protein sequence ID" value="WXB93939.1"/>
    <property type="molecule type" value="Genomic_DNA"/>
</dbReference>
<evidence type="ECO:0000313" key="16">
    <source>
        <dbReference type="Proteomes" id="UP001387364"/>
    </source>
</evidence>
<keyword evidence="8 11" id="KW-0564">Palmitate</keyword>
<dbReference type="InterPro" id="IPR027304">
    <property type="entry name" value="Trigger_fact/SurA_dom_sf"/>
</dbReference>
<dbReference type="InterPro" id="IPR050245">
    <property type="entry name" value="PrsA_foldase"/>
</dbReference>
<evidence type="ECO:0000256" key="2">
    <source>
        <dbReference type="ARBA" id="ARBA00004193"/>
    </source>
</evidence>
<keyword evidence="5 11" id="KW-0732">Signal</keyword>
<dbReference type="SUPFAM" id="SSF109998">
    <property type="entry name" value="Triger factor/SurA peptide-binding domain-like"/>
    <property type="match status" value="1"/>
</dbReference>
<protein>
    <recommendedName>
        <fullName evidence="11">Foldase protein PrsA</fullName>
        <ecNumber evidence="11">5.2.1.8</ecNumber>
    </recommendedName>
</protein>
<feature type="chain" id="PRO_5046174512" description="Foldase protein PrsA" evidence="13">
    <location>
        <begin position="24"/>
        <end position="302"/>
    </location>
</feature>
<evidence type="ECO:0000256" key="11">
    <source>
        <dbReference type="HAMAP-Rule" id="MF_01145"/>
    </source>
</evidence>
<dbReference type="Proteomes" id="UP001387364">
    <property type="component" value="Chromosome"/>
</dbReference>
<evidence type="ECO:0000256" key="7">
    <source>
        <dbReference type="ARBA" id="ARBA00023136"/>
    </source>
</evidence>
<evidence type="ECO:0000256" key="13">
    <source>
        <dbReference type="SAM" id="SignalP"/>
    </source>
</evidence>
<comment type="function">
    <text evidence="11">Plays a major role in protein secretion by helping the post-translocational extracellular folding of several secreted proteins.</text>
</comment>
<evidence type="ECO:0000256" key="6">
    <source>
        <dbReference type="ARBA" id="ARBA00023110"/>
    </source>
</evidence>
<dbReference type="PROSITE" id="PS01096">
    <property type="entry name" value="PPIC_PPIASE_1"/>
    <property type="match status" value="1"/>
</dbReference>
<evidence type="ECO:0000256" key="4">
    <source>
        <dbReference type="ARBA" id="ARBA00022475"/>
    </source>
</evidence>
<dbReference type="RefSeq" id="WP_338753491.1">
    <property type="nucleotide sequence ID" value="NZ_CP147404.1"/>
</dbReference>
<dbReference type="InterPro" id="IPR023059">
    <property type="entry name" value="Foldase_PrsA"/>
</dbReference>
<dbReference type="Pfam" id="PF13616">
    <property type="entry name" value="Rotamase_3"/>
    <property type="match status" value="1"/>
</dbReference>
<dbReference type="HAMAP" id="MF_01145">
    <property type="entry name" value="Foldase_PrsA"/>
    <property type="match status" value="1"/>
</dbReference>
<dbReference type="EC" id="5.2.1.8" evidence="11"/>
<dbReference type="PANTHER" id="PTHR47245">
    <property type="entry name" value="PEPTIDYLPROLYL ISOMERASE"/>
    <property type="match status" value="1"/>
</dbReference>
<evidence type="ECO:0000313" key="15">
    <source>
        <dbReference type="EMBL" id="WXB93939.1"/>
    </source>
</evidence>
<evidence type="ECO:0000259" key="14">
    <source>
        <dbReference type="PROSITE" id="PS50198"/>
    </source>
</evidence>
<accession>A0ABZ2N876</accession>
<evidence type="ECO:0000256" key="5">
    <source>
        <dbReference type="ARBA" id="ARBA00022729"/>
    </source>
</evidence>
<evidence type="ECO:0000256" key="8">
    <source>
        <dbReference type="ARBA" id="ARBA00023139"/>
    </source>
</evidence>
<evidence type="ECO:0000256" key="9">
    <source>
        <dbReference type="ARBA" id="ARBA00023235"/>
    </source>
</evidence>
<proteinExistence type="inferred from homology"/>
<comment type="subcellular location">
    <subcellularLocation>
        <location evidence="2 11">Cell membrane</location>
        <topology evidence="2 11">Lipid-anchor</topology>
    </subcellularLocation>
</comment>
<dbReference type="PANTHER" id="PTHR47245:SF1">
    <property type="entry name" value="FOLDASE PROTEIN PRSA"/>
    <property type="match status" value="1"/>
</dbReference>
<dbReference type="InterPro" id="IPR000297">
    <property type="entry name" value="PPIase_PpiC"/>
</dbReference>
<keyword evidence="6 11" id="KW-0697">Rotamase</keyword>
<dbReference type="InterPro" id="IPR046357">
    <property type="entry name" value="PPIase_dom_sf"/>
</dbReference>
<keyword evidence="4 11" id="KW-1003">Cell membrane</keyword>
<feature type="signal peptide" evidence="13">
    <location>
        <begin position="1"/>
        <end position="23"/>
    </location>
</feature>
<dbReference type="GO" id="GO:0003755">
    <property type="term" value="F:peptidyl-prolyl cis-trans isomerase activity"/>
    <property type="evidence" value="ECO:0007669"/>
    <property type="project" value="UniProtKB-EC"/>
</dbReference>
<keyword evidence="7 11" id="KW-0472">Membrane</keyword>
<keyword evidence="16" id="KW-1185">Reference proteome</keyword>
<evidence type="ECO:0000256" key="3">
    <source>
        <dbReference type="ARBA" id="ARBA00006071"/>
    </source>
</evidence>
<dbReference type="SUPFAM" id="SSF54534">
    <property type="entry name" value="FKBP-like"/>
    <property type="match status" value="1"/>
</dbReference>
<dbReference type="PROSITE" id="PS50198">
    <property type="entry name" value="PPIC_PPIASE_2"/>
    <property type="match status" value="1"/>
</dbReference>
<gene>
    <name evidence="11" type="primary">prsA</name>
    <name evidence="15" type="ORF">WDJ61_04730</name>
</gene>
<feature type="compositionally biased region" description="Basic and acidic residues" evidence="12">
    <location>
        <begin position="267"/>
        <end position="283"/>
    </location>
</feature>
<evidence type="ECO:0000256" key="1">
    <source>
        <dbReference type="ARBA" id="ARBA00000971"/>
    </source>
</evidence>
<organism evidence="15 16">
    <name type="scientific">Bacillus kandeliae</name>
    <dbReference type="NCBI Taxonomy" id="3129297"/>
    <lineage>
        <taxon>Bacteria</taxon>
        <taxon>Bacillati</taxon>
        <taxon>Bacillota</taxon>
        <taxon>Bacilli</taxon>
        <taxon>Bacillales</taxon>
        <taxon>Bacillaceae</taxon>
        <taxon>Bacillus</taxon>
    </lineage>
</organism>
<feature type="domain" description="PpiC" evidence="14">
    <location>
        <begin position="138"/>
        <end position="231"/>
    </location>
</feature>
<dbReference type="PROSITE" id="PS51257">
    <property type="entry name" value="PROKAR_LIPOPROTEIN"/>
    <property type="match status" value="1"/>
</dbReference>
<sequence>MKKWLLSISLVAGAIGLAGCSAGDDVVATTKAGDVTKEDLYEAMKVNNKQQMEQTLQNLVYDKILSEKYTVSDEELDKEFKKAKEQLGDQYEMFLAQFAIDEKGFKELVKSQLLREKAATADIKISDKELKEYYDKWEAPIEVSHILVEDEKTAKDLKAQLDKGAKFEELAEEHSADPGSAANGGSLGWIDNKGREQLVPEFVEAMSSLKVGQVSEPVKSQFGYHIIKVTDKKEKKPLKDMKAELTDELKASKIDPAKLQKKLEKELKASEVKVEDADLKGAFESESAPAEGAPKEETKEEK</sequence>
<reference evidence="15 16" key="1">
    <citation type="submission" date="2024-02" db="EMBL/GenBank/DDBJ databases">
        <title>Seven novel Bacillus-like species.</title>
        <authorList>
            <person name="Liu G."/>
        </authorList>
    </citation>
    <scope>NUCLEOTIDE SEQUENCE [LARGE SCALE GENOMIC DNA]</scope>
    <source>
        <strain evidence="15 16">FJAT-52991</strain>
    </source>
</reference>
<dbReference type="Gene3D" id="3.10.50.40">
    <property type="match status" value="1"/>
</dbReference>
<keyword evidence="9 11" id="KW-0413">Isomerase</keyword>
<comment type="catalytic activity">
    <reaction evidence="1 11">
        <text>[protein]-peptidylproline (omega=180) = [protein]-peptidylproline (omega=0)</text>
        <dbReference type="Rhea" id="RHEA:16237"/>
        <dbReference type="Rhea" id="RHEA-COMP:10747"/>
        <dbReference type="Rhea" id="RHEA-COMP:10748"/>
        <dbReference type="ChEBI" id="CHEBI:83833"/>
        <dbReference type="ChEBI" id="CHEBI:83834"/>
        <dbReference type="EC" id="5.2.1.8"/>
    </reaction>
</comment>
<evidence type="ECO:0000256" key="12">
    <source>
        <dbReference type="SAM" id="MobiDB-lite"/>
    </source>
</evidence>
<comment type="similarity">
    <text evidence="3 11">Belongs to the PrsA family.</text>
</comment>
<feature type="region of interest" description="Disordered" evidence="12">
    <location>
        <begin position="267"/>
        <end position="302"/>
    </location>
</feature>
<evidence type="ECO:0000256" key="10">
    <source>
        <dbReference type="ARBA" id="ARBA00023288"/>
    </source>
</evidence>